<feature type="domain" description="Amidohydrolase-related" evidence="2">
    <location>
        <begin position="74"/>
        <end position="363"/>
    </location>
</feature>
<reference evidence="3" key="1">
    <citation type="submission" date="2020-02" db="EMBL/GenBank/DDBJ databases">
        <authorList>
            <person name="Meier V. D."/>
        </authorList>
    </citation>
    <scope>NUCLEOTIDE SEQUENCE</scope>
    <source>
        <strain evidence="3">AVDCRST_MAG25</strain>
    </source>
</reference>
<dbReference type="InterPro" id="IPR032466">
    <property type="entry name" value="Metal_Hydrolase"/>
</dbReference>
<dbReference type="GO" id="GO:0016787">
    <property type="term" value="F:hydrolase activity"/>
    <property type="evidence" value="ECO:0007669"/>
    <property type="project" value="InterPro"/>
</dbReference>
<dbReference type="Pfam" id="PF04909">
    <property type="entry name" value="Amidohydro_2"/>
    <property type="match status" value="1"/>
</dbReference>
<keyword evidence="1" id="KW-0456">Lyase</keyword>
<gene>
    <name evidence="3" type="ORF">AVDCRST_MAG25-1219</name>
</gene>
<protein>
    <recommendedName>
        <fullName evidence="2">Amidohydrolase-related domain-containing protein</fullName>
    </recommendedName>
</protein>
<dbReference type="InterPro" id="IPR006680">
    <property type="entry name" value="Amidohydro-rel"/>
</dbReference>
<evidence type="ECO:0000256" key="1">
    <source>
        <dbReference type="ARBA" id="ARBA00023239"/>
    </source>
</evidence>
<dbReference type="GO" id="GO:0005737">
    <property type="term" value="C:cytoplasm"/>
    <property type="evidence" value="ECO:0007669"/>
    <property type="project" value="TreeGrafter"/>
</dbReference>
<evidence type="ECO:0000313" key="3">
    <source>
        <dbReference type="EMBL" id="CAA9463693.1"/>
    </source>
</evidence>
<dbReference type="GO" id="GO:0019748">
    <property type="term" value="P:secondary metabolic process"/>
    <property type="evidence" value="ECO:0007669"/>
    <property type="project" value="TreeGrafter"/>
</dbReference>
<name>A0A6J4R446_9ACTN</name>
<dbReference type="GO" id="GO:0016831">
    <property type="term" value="F:carboxy-lyase activity"/>
    <property type="evidence" value="ECO:0007669"/>
    <property type="project" value="InterPro"/>
</dbReference>
<dbReference type="AlphaFoldDB" id="A0A6J4R446"/>
<dbReference type="EMBL" id="CADCVI010000074">
    <property type="protein sequence ID" value="CAA9463693.1"/>
    <property type="molecule type" value="Genomic_DNA"/>
</dbReference>
<dbReference type="PANTHER" id="PTHR21240">
    <property type="entry name" value="2-AMINO-3-CARBOXYLMUCONATE-6-SEMIALDEHYDE DECARBOXYLASE"/>
    <property type="match status" value="1"/>
</dbReference>
<organism evidence="3">
    <name type="scientific">uncultured Rubrobacteraceae bacterium</name>
    <dbReference type="NCBI Taxonomy" id="349277"/>
    <lineage>
        <taxon>Bacteria</taxon>
        <taxon>Bacillati</taxon>
        <taxon>Actinomycetota</taxon>
        <taxon>Rubrobacteria</taxon>
        <taxon>Rubrobacterales</taxon>
        <taxon>Rubrobacteraceae</taxon>
        <taxon>environmental samples</taxon>
    </lineage>
</organism>
<dbReference type="PANTHER" id="PTHR21240:SF28">
    <property type="entry name" value="ISO-OROTATE DECARBOXYLASE (EUROFUNG)"/>
    <property type="match status" value="1"/>
</dbReference>
<proteinExistence type="predicted"/>
<evidence type="ECO:0000259" key="2">
    <source>
        <dbReference type="Pfam" id="PF04909"/>
    </source>
</evidence>
<accession>A0A6J4R446</accession>
<dbReference type="Gene3D" id="3.20.20.140">
    <property type="entry name" value="Metal-dependent hydrolases"/>
    <property type="match status" value="1"/>
</dbReference>
<dbReference type="InterPro" id="IPR032465">
    <property type="entry name" value="ACMSD"/>
</dbReference>
<sequence length="363" mass="41671">MFEVAAEGRSVSRSARMPVIDVDVHEGLRSVKELLPYLGEPWRGRVAASDGWEGIDRFPYSYPQIAGVAMAEAATGDGSPAGSSYEQMRDQLLDGHGIEYAILVSSFQPTDMRSQPEFATALASAYNDWVMETWLGRDERLRGSVTIAAQDPHAAAREMDRVGTDPRMVQVNLPASTRDVFARAFYRPIFEAAVRNDLTVAFHHTNSTETAVGLPTYYIEWHTAVSQAWQSQLIGLVCHGVFDEFPELRVVMLESSWTWVPSTMWRLDHNYRSLRREVPWVKRMPSEYIRDQVRFTTQPMEYPEDPEDLYRMFEMIGSDDFLLFSTDYPHWDFDSPNHVFPKSFPKDLRKKILADNARGFYRF</sequence>
<dbReference type="SUPFAM" id="SSF51556">
    <property type="entry name" value="Metallo-dependent hydrolases"/>
    <property type="match status" value="1"/>
</dbReference>